<dbReference type="EMBL" id="CAXAJV020001288">
    <property type="protein sequence ID" value="CAL7938435.1"/>
    <property type="molecule type" value="Genomic_DNA"/>
</dbReference>
<feature type="compositionally biased region" description="Basic and acidic residues" evidence="5">
    <location>
        <begin position="845"/>
        <end position="856"/>
    </location>
</feature>
<keyword evidence="8" id="KW-1185">Reference proteome</keyword>
<evidence type="ECO:0000313" key="7">
    <source>
        <dbReference type="EMBL" id="CAL7938435.1"/>
    </source>
</evidence>
<feature type="region of interest" description="Disordered" evidence="5">
    <location>
        <begin position="62"/>
        <end position="218"/>
    </location>
</feature>
<evidence type="ECO:0000256" key="3">
    <source>
        <dbReference type="ARBA" id="ARBA00023038"/>
    </source>
</evidence>
<feature type="compositionally biased region" description="Acidic residues" evidence="5">
    <location>
        <begin position="245"/>
        <end position="256"/>
    </location>
</feature>
<feature type="compositionally biased region" description="Acidic residues" evidence="5">
    <location>
        <begin position="857"/>
        <end position="875"/>
    </location>
</feature>
<feature type="region of interest" description="Disordered" evidence="5">
    <location>
        <begin position="1"/>
        <end position="39"/>
    </location>
</feature>
<feature type="region of interest" description="Disordered" evidence="5">
    <location>
        <begin position="636"/>
        <end position="658"/>
    </location>
</feature>
<feature type="compositionally biased region" description="Polar residues" evidence="5">
    <location>
        <begin position="203"/>
        <end position="218"/>
    </location>
</feature>
<evidence type="ECO:0000256" key="1">
    <source>
        <dbReference type="ARBA" id="ARBA00022723"/>
    </source>
</evidence>
<protein>
    <recommendedName>
        <fullName evidence="6">LIM zinc-binding domain-containing protein</fullName>
    </recommendedName>
</protein>
<feature type="compositionally biased region" description="Basic and acidic residues" evidence="5">
    <location>
        <begin position="76"/>
        <end position="98"/>
    </location>
</feature>
<evidence type="ECO:0000313" key="8">
    <source>
        <dbReference type="Proteomes" id="UP001642520"/>
    </source>
</evidence>
<proteinExistence type="predicted"/>
<keyword evidence="3 4" id="KW-0440">LIM domain</keyword>
<reference evidence="7 8" key="1">
    <citation type="submission" date="2024-08" db="EMBL/GenBank/DDBJ databases">
        <authorList>
            <person name="Will J Nash"/>
            <person name="Angela Man"/>
            <person name="Seanna McTaggart"/>
            <person name="Kendall Baker"/>
            <person name="Tom Barker"/>
            <person name="Leah Catchpole"/>
            <person name="Alex Durrant"/>
            <person name="Karim Gharbi"/>
            <person name="Naomi Irish"/>
            <person name="Gemy Kaithakottil"/>
            <person name="Debby Ku"/>
            <person name="Aaliyah Providence"/>
            <person name="Felix Shaw"/>
            <person name="David Swarbreck"/>
            <person name="Chris Watkins"/>
            <person name="Ann M. McCartney"/>
            <person name="Giulio Formenti"/>
            <person name="Alice Mouton"/>
            <person name="Noel Vella"/>
            <person name="Bjorn M von Reumont"/>
            <person name="Adriana Vella"/>
            <person name="Wilfried Haerty"/>
        </authorList>
    </citation>
    <scope>NUCLEOTIDE SEQUENCE [LARGE SCALE GENOMIC DNA]</scope>
</reference>
<name>A0ABP1NBQ2_XYLVO</name>
<dbReference type="SMART" id="SM00132">
    <property type="entry name" value="LIM"/>
    <property type="match status" value="2"/>
</dbReference>
<feature type="compositionally biased region" description="Polar residues" evidence="5">
    <location>
        <begin position="27"/>
        <end position="39"/>
    </location>
</feature>
<feature type="region of interest" description="Disordered" evidence="5">
    <location>
        <begin position="1057"/>
        <end position="1079"/>
    </location>
</feature>
<dbReference type="CDD" id="cd09445">
    <property type="entry name" value="LIM_Mical_like_2"/>
    <property type="match status" value="1"/>
</dbReference>
<evidence type="ECO:0000256" key="2">
    <source>
        <dbReference type="ARBA" id="ARBA00022833"/>
    </source>
</evidence>
<feature type="compositionally biased region" description="Low complexity" evidence="5">
    <location>
        <begin position="1060"/>
        <end position="1071"/>
    </location>
</feature>
<feature type="region of interest" description="Disordered" evidence="5">
    <location>
        <begin position="825"/>
        <end position="883"/>
    </location>
</feature>
<evidence type="ECO:0000256" key="4">
    <source>
        <dbReference type="PROSITE-ProRule" id="PRU00125"/>
    </source>
</evidence>
<feature type="region of interest" description="Disordered" evidence="5">
    <location>
        <begin position="758"/>
        <end position="800"/>
    </location>
</feature>
<dbReference type="PANTHER" id="PTHR24206">
    <property type="entry name" value="OS06G0237300 PROTEIN"/>
    <property type="match status" value="1"/>
</dbReference>
<dbReference type="PROSITE" id="PS00478">
    <property type="entry name" value="LIM_DOMAIN_1"/>
    <property type="match status" value="2"/>
</dbReference>
<feature type="compositionally biased region" description="Polar residues" evidence="5">
    <location>
        <begin position="121"/>
        <end position="142"/>
    </location>
</feature>
<evidence type="ECO:0000256" key="5">
    <source>
        <dbReference type="SAM" id="MobiDB-lite"/>
    </source>
</evidence>
<dbReference type="SUPFAM" id="SSF57716">
    <property type="entry name" value="Glucocorticoid receptor-like (DNA-binding domain)"/>
    <property type="match status" value="4"/>
</dbReference>
<organism evidence="7 8">
    <name type="scientific">Xylocopa violacea</name>
    <name type="common">Violet carpenter bee</name>
    <name type="synonym">Apis violacea</name>
    <dbReference type="NCBI Taxonomy" id="135666"/>
    <lineage>
        <taxon>Eukaryota</taxon>
        <taxon>Metazoa</taxon>
        <taxon>Ecdysozoa</taxon>
        <taxon>Arthropoda</taxon>
        <taxon>Hexapoda</taxon>
        <taxon>Insecta</taxon>
        <taxon>Pterygota</taxon>
        <taxon>Neoptera</taxon>
        <taxon>Endopterygota</taxon>
        <taxon>Hymenoptera</taxon>
        <taxon>Apocrita</taxon>
        <taxon>Aculeata</taxon>
        <taxon>Apoidea</taxon>
        <taxon>Anthophila</taxon>
        <taxon>Apidae</taxon>
        <taxon>Xylocopa</taxon>
        <taxon>Xylocopa</taxon>
    </lineage>
</organism>
<keyword evidence="1 4" id="KW-0479">Metal-binding</keyword>
<feature type="domain" description="LIM zinc-binding" evidence="6">
    <location>
        <begin position="451"/>
        <end position="511"/>
    </location>
</feature>
<feature type="domain" description="LIM zinc-binding" evidence="6">
    <location>
        <begin position="982"/>
        <end position="1042"/>
    </location>
</feature>
<sequence>MEEEEEGSSRRKDALDTWTEQAAYAEDQQTGQFSDNFDQTLCQEDVEPSATERFAKEIVAEDGRSIDPFEPVADAECGKESERDEIKEFDSMESKIAEDLEEPSVPEKLIEEPEDGARGIPTTQSTSFDEGTLSHSESSADAASTREFLDTERRVLSEENCELCPPEESQARGTPTQEKTDAQTRNLPEEEETKEEANDNVDEQNVITESSSELSVSEPTFIEKTEVVISESSVKIVSETQCLETGDEPVPDDEEQFQNRELESPVRAPLATPDDETSDVSNACDSESREETITTSTSVVSSSNVKSGTKTKKKKIEGVAGNDASPNLTPRTKKTKKSKKSELEKENISVTQNYVSEATRNEQDRCTKEKIATGVSIKQLCRSFGDISNMSDGDQTTYGKQNHAMDSEEKSSFNKFDALSKKTVLHVRSIDAGKVQQQLNAQVGQNGDTNPNCRSCGKVVFQMEQTKAEGLVWHKNCFRCVQCSKQLNVDNYESHESTLYCKPHFKELFQPKPVEESDQPASDKPDLGLEELSSLNVKSRFQVFEKAGTETNEIERSPSQIAVKRSPSILSKLAKFQAKGMDIGVADESLNGIPYEESSESEEEEETEETEEVDSEIVKAKRATRERPISFTKMDDIKNRWETTSQQGRREVQREARKEEIAGIRSRLFMGKQGKMKEMYQQAVAGSERVTKINAAEEIQHSTHARSIKERFERGEPIAASDDETDSKPKPEKADEEVIAAGISRKSRSLFLELDATAAKTGRPVTPVNPKTPAEAPRRARDMDSPEREIYRDPDVVRADDRVNEVVHTDTARKMLSIFRQMEENACKKEVPNGPKPLKRFTPPPEDKYAKPKASDTEEDEDEDGEESEAEDSAEERDPNYVRASDKVEDEFLKQAQNAARAKTLCAKFEHWDETDAKTTLSSSQHIAEMEIAQSTGEQASIESASSLRARFESLGSQTSESPRTPKVKVNRFVEIQASCTDVCESCEKKVYPLEKVETNNKIFHKQCFRCLQCNCVLRMDTFTLNNGKLYCIPHFKQLFITRGNYDEGFGVDPHKNKWSTGSSNPTSPSPIAVSNGDL</sequence>
<keyword evidence="2 4" id="KW-0862">Zinc</keyword>
<feature type="region of interest" description="Disordered" evidence="5">
    <location>
        <begin position="698"/>
        <end position="736"/>
    </location>
</feature>
<accession>A0ABP1NBQ2</accession>
<feature type="compositionally biased region" description="Basic and acidic residues" evidence="5">
    <location>
        <begin position="707"/>
        <end position="716"/>
    </location>
</feature>
<feature type="region of interest" description="Disordered" evidence="5">
    <location>
        <begin position="232"/>
        <end position="345"/>
    </location>
</feature>
<feature type="compositionally biased region" description="Basic and acidic residues" evidence="5">
    <location>
        <begin position="147"/>
        <end position="157"/>
    </location>
</feature>
<feature type="compositionally biased region" description="Basic and acidic residues" evidence="5">
    <location>
        <begin position="108"/>
        <end position="117"/>
    </location>
</feature>
<dbReference type="InterPro" id="IPR001781">
    <property type="entry name" value="Znf_LIM"/>
</dbReference>
<feature type="compositionally biased region" description="Acidic residues" evidence="5">
    <location>
        <begin position="189"/>
        <end position="202"/>
    </location>
</feature>
<dbReference type="Gene3D" id="2.10.110.10">
    <property type="entry name" value="Cysteine Rich Protein"/>
    <property type="match status" value="2"/>
</dbReference>
<dbReference type="PROSITE" id="PS50023">
    <property type="entry name" value="LIM_DOMAIN_2"/>
    <property type="match status" value="2"/>
</dbReference>
<feature type="region of interest" description="Disordered" evidence="5">
    <location>
        <begin position="590"/>
        <end position="621"/>
    </location>
</feature>
<feature type="compositionally biased region" description="Basic and acidic residues" evidence="5">
    <location>
        <begin position="776"/>
        <end position="800"/>
    </location>
</feature>
<dbReference type="Pfam" id="PF00412">
    <property type="entry name" value="LIM"/>
    <property type="match status" value="2"/>
</dbReference>
<feature type="compositionally biased region" description="Basic and acidic residues" evidence="5">
    <location>
        <begin position="648"/>
        <end position="658"/>
    </location>
</feature>
<dbReference type="Proteomes" id="UP001642520">
    <property type="component" value="Unassembled WGS sequence"/>
</dbReference>
<dbReference type="CDD" id="cd09358">
    <property type="entry name" value="LIM_Mical_like"/>
    <property type="match status" value="1"/>
</dbReference>
<gene>
    <name evidence="7" type="ORF">XYLVIOL_LOCUS3282</name>
</gene>
<feature type="compositionally biased region" description="Low complexity" evidence="5">
    <location>
        <begin position="293"/>
        <end position="308"/>
    </location>
</feature>
<feature type="compositionally biased region" description="Acidic residues" evidence="5">
    <location>
        <begin position="597"/>
        <end position="615"/>
    </location>
</feature>
<evidence type="ECO:0000259" key="6">
    <source>
        <dbReference type="PROSITE" id="PS50023"/>
    </source>
</evidence>
<comment type="caution">
    <text evidence="7">The sequence shown here is derived from an EMBL/GenBank/DDBJ whole genome shotgun (WGS) entry which is preliminary data.</text>
</comment>